<proteinExistence type="predicted"/>
<accession>W9BZ61</accession>
<evidence type="ECO:0000313" key="2">
    <source>
        <dbReference type="EMBL" id="ESZ89847.1"/>
    </source>
</evidence>
<feature type="transmembrane region" description="Helical" evidence="1">
    <location>
        <begin position="155"/>
        <end position="177"/>
    </location>
</feature>
<dbReference type="Proteomes" id="UP000019487">
    <property type="component" value="Unassembled WGS sequence"/>
</dbReference>
<evidence type="ECO:0000256" key="1">
    <source>
        <dbReference type="SAM" id="Phobius"/>
    </source>
</evidence>
<keyword evidence="1" id="KW-1133">Transmembrane helix</keyword>
<protein>
    <submittedName>
        <fullName evidence="2">Uncharacterized protein</fullName>
    </submittedName>
</protein>
<gene>
    <name evidence="2" type="ORF">SBOR_9765</name>
</gene>
<keyword evidence="1" id="KW-0472">Membrane</keyword>
<dbReference type="HOGENOM" id="CLU_1094829_0_0_1"/>
<keyword evidence="1" id="KW-0812">Transmembrane</keyword>
<dbReference type="OrthoDB" id="3557341at2759"/>
<organism evidence="2 3">
    <name type="scientific">Sclerotinia borealis (strain F-4128)</name>
    <dbReference type="NCBI Taxonomy" id="1432307"/>
    <lineage>
        <taxon>Eukaryota</taxon>
        <taxon>Fungi</taxon>
        <taxon>Dikarya</taxon>
        <taxon>Ascomycota</taxon>
        <taxon>Pezizomycotina</taxon>
        <taxon>Leotiomycetes</taxon>
        <taxon>Helotiales</taxon>
        <taxon>Sclerotiniaceae</taxon>
        <taxon>Sclerotinia</taxon>
    </lineage>
</organism>
<feature type="transmembrane region" description="Helical" evidence="1">
    <location>
        <begin position="183"/>
        <end position="200"/>
    </location>
</feature>
<comment type="caution">
    <text evidence="2">The sequence shown here is derived from an EMBL/GenBank/DDBJ whole genome shotgun (WGS) entry which is preliminary data.</text>
</comment>
<keyword evidence="3" id="KW-1185">Reference proteome</keyword>
<sequence>MTSHPIRSRILQTLDGVDVRNNPDVSPKNRLSRREFLQWRAGVPEDQIMAQRQHDATPENIDTPIEASLSQQIEVMQLQHDLRHNATSFMYDRIDESSRLDAERKDRSCRLDTEMKMKALSRKNRSRQLHAMMKDRSCRLEAEMKTKFMNCKFQLAIQLSQIILWILLAVGIIAMFYTGNDHIAYAFMIPVPLWISWLLFERRHFPPGVST</sequence>
<evidence type="ECO:0000313" key="3">
    <source>
        <dbReference type="Proteomes" id="UP000019487"/>
    </source>
</evidence>
<dbReference type="AlphaFoldDB" id="W9BZ61"/>
<dbReference type="EMBL" id="AYSA01000756">
    <property type="protein sequence ID" value="ESZ89847.1"/>
    <property type="molecule type" value="Genomic_DNA"/>
</dbReference>
<name>W9BZ61_SCLBF</name>
<reference evidence="2 3" key="1">
    <citation type="journal article" date="2014" name="Genome Announc.">
        <title>Draft genome sequence of Sclerotinia borealis, a psychrophilic plant pathogenic fungus.</title>
        <authorList>
            <person name="Mardanov A.V."/>
            <person name="Beletsky A.V."/>
            <person name="Kadnikov V.V."/>
            <person name="Ignatov A.N."/>
            <person name="Ravin N.V."/>
        </authorList>
    </citation>
    <scope>NUCLEOTIDE SEQUENCE [LARGE SCALE GENOMIC DNA]</scope>
    <source>
        <strain evidence="3">F-4157</strain>
    </source>
</reference>